<dbReference type="Proteomes" id="UP000267145">
    <property type="component" value="Unassembled WGS sequence"/>
</dbReference>
<feature type="compositionally biased region" description="Polar residues" evidence="14">
    <location>
        <begin position="506"/>
        <end position="525"/>
    </location>
</feature>
<evidence type="ECO:0000313" key="18">
    <source>
        <dbReference type="EMBL" id="RNJ61144.1"/>
    </source>
</evidence>
<feature type="compositionally biased region" description="Low complexity" evidence="14">
    <location>
        <begin position="358"/>
        <end position="371"/>
    </location>
</feature>
<dbReference type="SMART" id="SM00360">
    <property type="entry name" value="RRM"/>
    <property type="match status" value="1"/>
</dbReference>
<keyword evidence="8 13" id="KW-0175">Coiled coil</keyword>
<accession>A0A3M9YL50</accession>
<keyword evidence="19" id="KW-1185">Reference proteome</keyword>
<name>A0A3M9YL50_9PEZI</name>
<evidence type="ECO:0000256" key="14">
    <source>
        <dbReference type="SAM" id="MobiDB-lite"/>
    </source>
</evidence>
<dbReference type="PANTHER" id="PTHR12603:SF0">
    <property type="entry name" value="CCR4-NOT TRANSCRIPTION COMPLEX SUBUNIT 4"/>
    <property type="match status" value="1"/>
</dbReference>
<dbReference type="InterPro" id="IPR000504">
    <property type="entry name" value="RRM_dom"/>
</dbReference>
<dbReference type="SMART" id="SM00361">
    <property type="entry name" value="RRM_1"/>
    <property type="match status" value="1"/>
</dbReference>
<dbReference type="PROSITE" id="PS50102">
    <property type="entry name" value="RRM"/>
    <property type="match status" value="1"/>
</dbReference>
<dbReference type="Gene3D" id="3.30.40.10">
    <property type="entry name" value="Zinc/RING finger domain, C3HC4 (zinc finger)"/>
    <property type="match status" value="1"/>
</dbReference>
<evidence type="ECO:0000256" key="11">
    <source>
        <dbReference type="PROSITE-ProRule" id="PRU00175"/>
    </source>
</evidence>
<dbReference type="InterPro" id="IPR035979">
    <property type="entry name" value="RBD_domain_sf"/>
</dbReference>
<evidence type="ECO:0000256" key="3">
    <source>
        <dbReference type="ARBA" id="ARBA00022723"/>
    </source>
</evidence>
<evidence type="ECO:0000256" key="12">
    <source>
        <dbReference type="PROSITE-ProRule" id="PRU00176"/>
    </source>
</evidence>
<dbReference type="CDD" id="cd12438">
    <property type="entry name" value="RRM_CNOT4"/>
    <property type="match status" value="1"/>
</dbReference>
<feature type="compositionally biased region" description="Pro residues" evidence="14">
    <location>
        <begin position="1248"/>
        <end position="1259"/>
    </location>
</feature>
<feature type="compositionally biased region" description="Low complexity" evidence="14">
    <location>
        <begin position="259"/>
        <end position="271"/>
    </location>
</feature>
<dbReference type="SUPFAM" id="SSF57850">
    <property type="entry name" value="RING/U-box"/>
    <property type="match status" value="1"/>
</dbReference>
<dbReference type="CDD" id="cd16618">
    <property type="entry name" value="mRING-HC-C4C4_CNOT4"/>
    <property type="match status" value="1"/>
</dbReference>
<feature type="region of interest" description="Disordered" evidence="14">
    <location>
        <begin position="406"/>
        <end position="628"/>
    </location>
</feature>
<dbReference type="GO" id="GO:0005634">
    <property type="term" value="C:nucleus"/>
    <property type="evidence" value="ECO:0007669"/>
    <property type="project" value="UniProtKB-SubCell"/>
</dbReference>
<dbReference type="FunFam" id="3.30.40.10:FF:000006">
    <property type="entry name" value="CCR4-NOT transcription complex subunit 4"/>
    <property type="match status" value="1"/>
</dbReference>
<feature type="transmembrane region" description="Helical" evidence="15">
    <location>
        <begin position="1634"/>
        <end position="1654"/>
    </location>
</feature>
<dbReference type="InterPro" id="IPR039515">
    <property type="entry name" value="NOT4_mRING-HC-C4C4"/>
</dbReference>
<dbReference type="InterPro" id="IPR012677">
    <property type="entry name" value="Nucleotide-bd_a/b_plait_sf"/>
</dbReference>
<keyword evidence="5" id="KW-0862">Zinc</keyword>
<dbReference type="InterPro" id="IPR013083">
    <property type="entry name" value="Znf_RING/FYVE/PHD"/>
</dbReference>
<dbReference type="PROSITE" id="PS50089">
    <property type="entry name" value="ZF_RING_2"/>
    <property type="match status" value="1"/>
</dbReference>
<dbReference type="GeneID" id="39607248"/>
<reference evidence="18 19" key="1">
    <citation type="submission" date="2018-10" db="EMBL/GenBank/DDBJ databases">
        <title>Genome sequence of Verticillium nonalfalfae VnAa140.</title>
        <authorList>
            <person name="Stajich J.E."/>
            <person name="Kasson M.T."/>
        </authorList>
    </citation>
    <scope>NUCLEOTIDE SEQUENCE [LARGE SCALE GENOMIC DNA]</scope>
    <source>
        <strain evidence="18 19">VnAa140</strain>
    </source>
</reference>
<feature type="compositionally biased region" description="Polar residues" evidence="14">
    <location>
        <begin position="308"/>
        <end position="318"/>
    </location>
</feature>
<keyword evidence="7" id="KW-0805">Transcription regulation</keyword>
<evidence type="ECO:0000256" key="9">
    <source>
        <dbReference type="ARBA" id="ARBA00023163"/>
    </source>
</evidence>
<keyword evidence="3" id="KW-0479">Metal-binding</keyword>
<sequence length="1670" mass="176948">MAPQDMFFEEDEDNCPLCIEELDLSDRSFRPCPCGYQVCQFCFNNIKNNMNGLCPACRRPYDEKTIEWKVVTPEEVAEFSANIRKNQKKRALDQRQKEVQKREAEKENRKNLVGVRVVQKNLVYVTGLTPTVREDELLKTLRKPDFFGQYGNIQKISISNRKSSDGHNQSLGIYVTFEKKEDAQRCIQAVNGSQNGDRVLRAQLGTTKYCSAWLRHEQCTNRQCMFLHELGEEEDSYTRQDLSSMNSINTQRPLPPNGSSSRSASRQQSTPAPGPPPGPTPAAAPVAQPMARSSSKDESENGGDGSALPSSANWARNPQRSRRGSHATSGAAPSPAISTSLPVTAEAVPEAIDESPAEESSAPSTSSQSESPPSPVVERPKQVGIPENILKALLKAMEACPFNFAGCDSTETNDTPPMFDMRGGEKRRAMREEEEARLAVDQEEQIDQVELSEGEPEAGGSLALGGEPEDRDAPREAAFDQRRGSAQPPIQRGSTDGMFGPAIGSGFSQAASNAGSRSMTPQQQLYMRGQSGFGDHLPPGITPGQGSLAPQQGGGHNRQGSRFSFANDNSGSSSMKVSANPRIMAQQSAMMPSSFHAQPGSQYYSSSMPGPPPGLKSTGTPPAMFGQGQGYGGAGFGAASKDSAELLQSLIRGRGAANSQAHDAAKPPAPGLLASLYGNPPGAFQDFGPKQQKKKGKKHRHANTSSSGGGGLVDLADPSILQARMQHQSQGSAGVGQGLFGGQSQGGYNPNMMYNTRFPGQAIIVFHMLQYDELPSLDEASSSVDALVSDDPLDTNLFIQGFGSSRASTATPGPPPGLGLSHRHPSPAIRTTLAAPVVPTMLQQPARAATPAASKTQTLASVVGSVTPDQTPRKKVPGSEAKKSIKALAVESGLSKDIAASSPALRSKKLLQEEDFPALDAVKSPAPKTIAPAVPSVLTPKTAVTPSKKPQTETKETNASSEPKPLSEPVPSTPSKVTESLKSLAISPIKPTSKAADSKPAPVLNIAAAVKAAQAKTSAEASTVSSSDKADSAAFPALPPPSAASVSSPSVKAAPKTLRVVNTPKAEVPPTLPMSGTLNAATRALSGVHRPDTPGSHDISDTASVVSTSISVSRTSSPPPSRIGSAPVRTNTKSQQRKARKEANKVAAIVEAAKPAEPEEHAPILGRKKKVKKEKPVKITEKRTSATAAAPSSTTAAESKTEETDSTTVAPKRSEGEKQDQKAKAGNTTNASQDKGKGKEKAVAPSPKNTPKPASPEPAAPAAEESKDAGENPKTTPEYVFHELVSSGMSFAADMLQLLKPVNDQSNRNGDRAAAAAADTNNPPPSTKSIVTEKDHAKLLSGKPVRKVIDGHRVLITPNGDCLRHLTEQEEQNYLFYQKRVALMTDEPDAFVAPRHFPRGGGFSLIKGRAVPNGVPSFFPPPPSQQQRLFADDPVNKLQREEAISYINQFVLPRLNLGTANLGFASNWKSHGNANNNAQEFQLTGTKRDVAAASLNTLAPWIYGHDAAAGAGIYSAESGNGGLRDVPEDETPFGGLDSAHPHHHHPHQPHGVGYGSGPDGVATAAGPGGPQQYSTKLPPLNGMSLMSVEEAESALQLARKETERLEKGLNQVIKRNRRLLLPAGRAVVALIERVFLVMLVRAVVACVQLVAVVVEVLSRAGRRLAVVARV</sequence>
<feature type="compositionally biased region" description="Basic and acidic residues" evidence="14">
    <location>
        <begin position="471"/>
        <end position="483"/>
    </location>
</feature>
<feature type="compositionally biased region" description="Pro residues" evidence="14">
    <location>
        <begin position="272"/>
        <end position="282"/>
    </location>
</feature>
<dbReference type="GO" id="GO:0003723">
    <property type="term" value="F:RNA binding"/>
    <property type="evidence" value="ECO:0007669"/>
    <property type="project" value="UniProtKB-UniRule"/>
</dbReference>
<feature type="compositionally biased region" description="Acidic residues" evidence="14">
    <location>
        <begin position="441"/>
        <end position="456"/>
    </location>
</feature>
<feature type="region of interest" description="Disordered" evidence="14">
    <location>
        <begin position="237"/>
        <end position="383"/>
    </location>
</feature>
<dbReference type="FunFam" id="3.30.70.330:FF:000257">
    <property type="entry name" value="CCR4-NOT core complex subunit Not4"/>
    <property type="match status" value="1"/>
</dbReference>
<feature type="compositionally biased region" description="Low complexity" evidence="14">
    <location>
        <begin position="598"/>
        <end position="608"/>
    </location>
</feature>
<feature type="region of interest" description="Disordered" evidence="14">
    <location>
        <begin position="845"/>
        <end position="882"/>
    </location>
</feature>
<keyword evidence="15" id="KW-1133">Transmembrane helix</keyword>
<dbReference type="RefSeq" id="XP_028499302.1">
    <property type="nucleotide sequence ID" value="XM_028637746.1"/>
</dbReference>
<evidence type="ECO:0000256" key="4">
    <source>
        <dbReference type="ARBA" id="ARBA00022771"/>
    </source>
</evidence>
<feature type="region of interest" description="Disordered" evidence="14">
    <location>
        <begin position="1082"/>
        <end position="1275"/>
    </location>
</feature>
<evidence type="ECO:0000256" key="10">
    <source>
        <dbReference type="ARBA" id="ARBA00023242"/>
    </source>
</evidence>
<feature type="compositionally biased region" description="Low complexity" evidence="14">
    <location>
        <begin position="1007"/>
        <end position="1023"/>
    </location>
</feature>
<evidence type="ECO:0000256" key="6">
    <source>
        <dbReference type="ARBA" id="ARBA00022884"/>
    </source>
</evidence>
<feature type="region of interest" description="Disordered" evidence="14">
    <location>
        <begin position="1303"/>
        <end position="1330"/>
    </location>
</feature>
<keyword evidence="9" id="KW-0804">Transcription</keyword>
<dbReference type="GO" id="GO:0051254">
    <property type="term" value="P:positive regulation of RNA metabolic process"/>
    <property type="evidence" value="ECO:0007669"/>
    <property type="project" value="UniProtKB-ARBA"/>
</dbReference>
<keyword evidence="2" id="KW-0678">Repressor</keyword>
<keyword evidence="15" id="KW-0472">Membrane</keyword>
<feature type="region of interest" description="Disordered" evidence="14">
    <location>
        <begin position="923"/>
        <end position="1054"/>
    </location>
</feature>
<evidence type="ECO:0000256" key="2">
    <source>
        <dbReference type="ARBA" id="ARBA00022491"/>
    </source>
</evidence>
<gene>
    <name evidence="18" type="primary">NOT4</name>
    <name evidence="18" type="ORF">D7B24_003559</name>
</gene>
<feature type="coiled-coil region" evidence="13">
    <location>
        <begin position="1588"/>
        <end position="1615"/>
    </location>
</feature>
<feature type="domain" description="RRM" evidence="17">
    <location>
        <begin position="121"/>
        <end position="207"/>
    </location>
</feature>
<dbReference type="SUPFAM" id="SSF54928">
    <property type="entry name" value="RNA-binding domain, RBD"/>
    <property type="match status" value="1"/>
</dbReference>
<dbReference type="InterPro" id="IPR003954">
    <property type="entry name" value="RRM_euk-type"/>
</dbReference>
<comment type="caution">
    <text evidence="18">The sequence shown here is derived from an EMBL/GenBank/DDBJ whole genome shotgun (WGS) entry which is preliminary data.</text>
</comment>
<dbReference type="STRING" id="1051616.A0A3M9YL50"/>
<evidence type="ECO:0000259" key="16">
    <source>
        <dbReference type="PROSITE" id="PS50089"/>
    </source>
</evidence>
<keyword evidence="15" id="KW-0812">Transmembrane</keyword>
<keyword evidence="4 11" id="KW-0863">Zinc-finger</keyword>
<feature type="compositionally biased region" description="Basic and acidic residues" evidence="14">
    <location>
        <begin position="1174"/>
        <end position="1184"/>
    </location>
</feature>
<dbReference type="GO" id="GO:0016567">
    <property type="term" value="P:protein ubiquitination"/>
    <property type="evidence" value="ECO:0007669"/>
    <property type="project" value="TreeGrafter"/>
</dbReference>
<feature type="compositionally biased region" description="Low complexity" evidence="14">
    <location>
        <begin position="1185"/>
        <end position="1198"/>
    </location>
</feature>
<dbReference type="GO" id="GO:0000956">
    <property type="term" value="P:nuclear-transcribed mRNA catabolic process"/>
    <property type="evidence" value="ECO:0007669"/>
    <property type="project" value="UniProtKB-ARBA"/>
</dbReference>
<feature type="compositionally biased region" description="Basic and acidic residues" evidence="14">
    <location>
        <begin position="1212"/>
        <end position="1223"/>
    </location>
</feature>
<evidence type="ECO:0000313" key="19">
    <source>
        <dbReference type="Proteomes" id="UP000267145"/>
    </source>
</evidence>
<feature type="compositionally biased region" description="Polar residues" evidence="14">
    <location>
        <begin position="239"/>
        <end position="252"/>
    </location>
</feature>
<dbReference type="GO" id="GO:0008270">
    <property type="term" value="F:zinc ion binding"/>
    <property type="evidence" value="ECO:0007669"/>
    <property type="project" value="UniProtKB-KW"/>
</dbReference>
<evidence type="ECO:0000256" key="1">
    <source>
        <dbReference type="ARBA" id="ARBA00004123"/>
    </source>
</evidence>
<protein>
    <submittedName>
        <fullName evidence="18">Transcriptional repressor proteinral negative regulator of transcription subunit 4</fullName>
    </submittedName>
</protein>
<feature type="compositionally biased region" description="Basic residues" evidence="14">
    <location>
        <begin position="691"/>
        <end position="702"/>
    </location>
</feature>
<feature type="region of interest" description="Disordered" evidence="14">
    <location>
        <begin position="804"/>
        <end position="825"/>
    </location>
</feature>
<feature type="compositionally biased region" description="Polar residues" evidence="14">
    <location>
        <begin position="558"/>
        <end position="577"/>
    </location>
</feature>
<dbReference type="Gene3D" id="3.30.70.330">
    <property type="match status" value="1"/>
</dbReference>
<dbReference type="GO" id="GO:0030015">
    <property type="term" value="C:CCR4-NOT core complex"/>
    <property type="evidence" value="ECO:0007669"/>
    <property type="project" value="UniProtKB-ARBA"/>
</dbReference>
<dbReference type="InterPro" id="IPR001841">
    <property type="entry name" value="Znf_RING"/>
</dbReference>
<dbReference type="EMBL" id="RBVV01000002">
    <property type="protein sequence ID" value="RNJ61144.1"/>
    <property type="molecule type" value="Genomic_DNA"/>
</dbReference>
<feature type="region of interest" description="Disordered" evidence="14">
    <location>
        <begin position="1520"/>
        <end position="1569"/>
    </location>
</feature>
<keyword evidence="10" id="KW-0539">Nucleus</keyword>
<evidence type="ECO:0000256" key="7">
    <source>
        <dbReference type="ARBA" id="ARBA00023015"/>
    </source>
</evidence>
<feature type="domain" description="RING-type" evidence="16">
    <location>
        <begin position="15"/>
        <end position="58"/>
    </location>
</feature>
<dbReference type="Pfam" id="PF14570">
    <property type="entry name" value="zf-RING_4"/>
    <property type="match status" value="1"/>
</dbReference>
<feature type="compositionally biased region" description="Low complexity" evidence="14">
    <location>
        <begin position="1101"/>
        <end position="1116"/>
    </location>
</feature>
<dbReference type="GO" id="GO:0010557">
    <property type="term" value="P:positive regulation of macromolecule biosynthetic process"/>
    <property type="evidence" value="ECO:0007669"/>
    <property type="project" value="UniProtKB-ARBA"/>
</dbReference>
<feature type="compositionally biased region" description="Low complexity" evidence="14">
    <location>
        <begin position="1043"/>
        <end position="1054"/>
    </location>
</feature>
<comment type="subcellular location">
    <subcellularLocation>
        <location evidence="1">Nucleus</location>
    </subcellularLocation>
</comment>
<dbReference type="PANTHER" id="PTHR12603">
    <property type="entry name" value="CCR4-NOT TRANSCRIPTION COMPLEX RELATED"/>
    <property type="match status" value="1"/>
</dbReference>
<keyword evidence="6 12" id="KW-0694">RNA-binding</keyword>
<feature type="region of interest" description="Disordered" evidence="14">
    <location>
        <begin position="658"/>
        <end position="712"/>
    </location>
</feature>
<evidence type="ECO:0000256" key="15">
    <source>
        <dbReference type="SAM" id="Phobius"/>
    </source>
</evidence>
<dbReference type="InterPro" id="IPR034261">
    <property type="entry name" value="CNOT4_RRM"/>
</dbReference>
<dbReference type="InterPro" id="IPR039780">
    <property type="entry name" value="Mot2"/>
</dbReference>
<evidence type="ECO:0000256" key="5">
    <source>
        <dbReference type="ARBA" id="ARBA00022833"/>
    </source>
</evidence>
<dbReference type="GO" id="GO:0061630">
    <property type="term" value="F:ubiquitin protein ligase activity"/>
    <property type="evidence" value="ECO:0007669"/>
    <property type="project" value="UniProtKB-ARBA"/>
</dbReference>
<evidence type="ECO:0000256" key="13">
    <source>
        <dbReference type="SAM" id="Coils"/>
    </source>
</evidence>
<evidence type="ECO:0000256" key="8">
    <source>
        <dbReference type="ARBA" id="ARBA00023054"/>
    </source>
</evidence>
<organism evidence="18 19">
    <name type="scientific">Verticillium nonalfalfae</name>
    <dbReference type="NCBI Taxonomy" id="1051616"/>
    <lineage>
        <taxon>Eukaryota</taxon>
        <taxon>Fungi</taxon>
        <taxon>Dikarya</taxon>
        <taxon>Ascomycota</taxon>
        <taxon>Pezizomycotina</taxon>
        <taxon>Sordariomycetes</taxon>
        <taxon>Hypocreomycetidae</taxon>
        <taxon>Glomerellales</taxon>
        <taxon>Plectosphaerellaceae</taxon>
        <taxon>Verticillium</taxon>
    </lineage>
</organism>
<proteinExistence type="predicted"/>
<evidence type="ECO:0000259" key="17">
    <source>
        <dbReference type="PROSITE" id="PS50102"/>
    </source>
</evidence>
<feature type="compositionally biased region" description="Basic and acidic residues" evidence="14">
    <location>
        <begin position="422"/>
        <end position="440"/>
    </location>
</feature>
<dbReference type="Pfam" id="PF00076">
    <property type="entry name" value="RRM_1"/>
    <property type="match status" value="1"/>
</dbReference>